<feature type="region of interest" description="Disordered" evidence="5">
    <location>
        <begin position="252"/>
        <end position="273"/>
    </location>
</feature>
<dbReference type="GO" id="GO:0001732">
    <property type="term" value="P:formation of cytoplasmic translation initiation complex"/>
    <property type="evidence" value="ECO:0007669"/>
    <property type="project" value="UniProtKB-UniRule"/>
</dbReference>
<dbReference type="InterPro" id="IPR023194">
    <property type="entry name" value="eIF3-like_dom_sf"/>
</dbReference>
<dbReference type="Pfam" id="PF08597">
    <property type="entry name" value="eIF3_subunit"/>
    <property type="match status" value="1"/>
</dbReference>
<dbReference type="PANTHER" id="PTHR21681">
    <property type="entry name" value="EUKARYOTIC TRANSLATION INITIATION FACTOR 3 SUBUNIT J"/>
    <property type="match status" value="1"/>
</dbReference>
<keyword evidence="7" id="KW-1185">Reference proteome</keyword>
<dbReference type="HAMAP" id="MF_03009">
    <property type="entry name" value="eIF3j"/>
    <property type="match status" value="1"/>
</dbReference>
<keyword evidence="3 4" id="KW-0648">Protein biosynthesis</keyword>
<comment type="function">
    <text evidence="4">Component of the eukaryotic translation initiation factor 3 (eIF-3) complex, which is involved in protein synthesis of a specialized repertoire of mRNAs and, together with other initiation factors, stimulates binding of mRNA and methionyl-tRNAi to the 40S ribosome. The eIF-3 complex specifically targets and initiates translation of a subset of mRNAs involved in cell proliferation.</text>
</comment>
<evidence type="ECO:0000256" key="5">
    <source>
        <dbReference type="SAM" id="MobiDB-lite"/>
    </source>
</evidence>
<dbReference type="EMBL" id="LT598489">
    <property type="protein sequence ID" value="SCV99772.1"/>
    <property type="molecule type" value="Genomic_DNA"/>
</dbReference>
<organism evidence="6 7">
    <name type="scientific">Lachancea fermentati</name>
    <name type="common">Zygosaccharomyces fermentati</name>
    <dbReference type="NCBI Taxonomy" id="4955"/>
    <lineage>
        <taxon>Eukaryota</taxon>
        <taxon>Fungi</taxon>
        <taxon>Dikarya</taxon>
        <taxon>Ascomycota</taxon>
        <taxon>Saccharomycotina</taxon>
        <taxon>Saccharomycetes</taxon>
        <taxon>Saccharomycetales</taxon>
        <taxon>Saccharomycetaceae</taxon>
        <taxon>Lachancea</taxon>
    </lineage>
</organism>
<dbReference type="InterPro" id="IPR013906">
    <property type="entry name" value="eIF3j"/>
</dbReference>
<dbReference type="OMA" id="MESWDAE"/>
<evidence type="ECO:0000313" key="6">
    <source>
        <dbReference type="EMBL" id="SCV99772.1"/>
    </source>
</evidence>
<reference evidence="7" key="1">
    <citation type="submission" date="2016-03" db="EMBL/GenBank/DDBJ databases">
        <authorList>
            <person name="Devillers H."/>
        </authorList>
    </citation>
    <scope>NUCLEOTIDE SEQUENCE [LARGE SCALE GENOMIC DNA]</scope>
</reference>
<evidence type="ECO:0000256" key="1">
    <source>
        <dbReference type="ARBA" id="ARBA00022490"/>
    </source>
</evidence>
<evidence type="ECO:0000313" key="7">
    <source>
        <dbReference type="Proteomes" id="UP000190831"/>
    </source>
</evidence>
<dbReference type="Gene3D" id="1.10.246.60">
    <property type="entry name" value="Eukaryotic translation initiation factor 3 like domains"/>
    <property type="match status" value="1"/>
</dbReference>
<dbReference type="Proteomes" id="UP000190831">
    <property type="component" value="Chromosome B"/>
</dbReference>
<comment type="subcellular location">
    <subcellularLocation>
        <location evidence="4">Cytoplasm</location>
    </subcellularLocation>
</comment>
<keyword evidence="1 4" id="KW-0963">Cytoplasm</keyword>
<dbReference type="AlphaFoldDB" id="A0A1G4M7W0"/>
<feature type="coiled-coil region" evidence="4">
    <location>
        <begin position="197"/>
        <end position="227"/>
    </location>
</feature>
<comment type="similarity">
    <text evidence="4">Belongs to the eIF-3 subunit J family.</text>
</comment>
<accession>A0A1G4M7W0</accession>
<feature type="region of interest" description="Disordered" evidence="5">
    <location>
        <begin position="26"/>
        <end position="73"/>
    </location>
</feature>
<keyword evidence="2 4" id="KW-0396">Initiation factor</keyword>
<dbReference type="GO" id="GO:0033290">
    <property type="term" value="C:eukaryotic 48S preinitiation complex"/>
    <property type="evidence" value="ECO:0007669"/>
    <property type="project" value="UniProtKB-UniRule"/>
</dbReference>
<proteinExistence type="inferred from homology"/>
<name>A0A1G4M7W0_LACFM</name>
<comment type="subunit">
    <text evidence="4">Component of the eukaryotic translation initiation factor 3 (eIF-3) complex.</text>
</comment>
<dbReference type="PANTHER" id="PTHR21681:SF0">
    <property type="entry name" value="EUKARYOTIC TRANSLATION INITIATION FACTOR 3 SUBUNIT J"/>
    <property type="match status" value="1"/>
</dbReference>
<feature type="compositionally biased region" description="Basic and acidic residues" evidence="5">
    <location>
        <begin position="59"/>
        <end position="73"/>
    </location>
</feature>
<dbReference type="STRING" id="4955.A0A1G4M7W0"/>
<dbReference type="OrthoDB" id="20381at2759"/>
<sequence>MSWDDEEFEVPITSKDAPVMASWDDEFAAAGDDDEALLDSWDAEETKKPAPAKKQTASKPDKKKDAKGKGSQEKVLLEIDTLDEKTRKELLKKAELDADLNNAADLFGGLGVAEEHPRARALKKQQEEESLLRPAAFTKDTPIESHPLFQAETKSDFQDLRKALSTAITSMHSKSSLNYSSALAIDLIRDVAKPMSIESIRQTIATLNVLMKDKERQERQARLAKVRGGTATGGAGKKKAKAAKANLGGAFKKDQDFDLDGSNFDDFGDDDFM</sequence>
<feature type="compositionally biased region" description="Acidic residues" evidence="5">
    <location>
        <begin position="26"/>
        <end position="43"/>
    </location>
</feature>
<gene>
    <name evidence="4" type="primary">HCR1</name>
    <name evidence="6" type="ORF">LAFE_0B02168G</name>
</gene>
<evidence type="ECO:0000256" key="4">
    <source>
        <dbReference type="HAMAP-Rule" id="MF_03009"/>
    </source>
</evidence>
<dbReference type="FunFam" id="1.10.246.60:FF:000004">
    <property type="entry name" value="Eukaryotic translation initiation factor 3 subunit J"/>
    <property type="match status" value="1"/>
</dbReference>
<dbReference type="GO" id="GO:0003743">
    <property type="term" value="F:translation initiation factor activity"/>
    <property type="evidence" value="ECO:0007669"/>
    <property type="project" value="UniProtKB-UniRule"/>
</dbReference>
<dbReference type="GO" id="GO:0005852">
    <property type="term" value="C:eukaryotic translation initiation factor 3 complex"/>
    <property type="evidence" value="ECO:0007669"/>
    <property type="project" value="UniProtKB-UniRule"/>
</dbReference>
<evidence type="ECO:0000256" key="3">
    <source>
        <dbReference type="ARBA" id="ARBA00022917"/>
    </source>
</evidence>
<evidence type="ECO:0000256" key="2">
    <source>
        <dbReference type="ARBA" id="ARBA00022540"/>
    </source>
</evidence>
<protein>
    <recommendedName>
        <fullName evidence="4">Eukaryotic translation initiation factor 3 subunit J</fullName>
        <shortName evidence="4">eIF3j</shortName>
    </recommendedName>
    <alternativeName>
        <fullName evidence="4">Eukaryotic translation initiation factor 3 30 kDa subunit homolog</fullName>
        <shortName evidence="4">eIF-3 30 kDa subunit homolog</shortName>
    </alternativeName>
</protein>
<keyword evidence="4" id="KW-0175">Coiled coil</keyword>
<dbReference type="GO" id="GO:0016282">
    <property type="term" value="C:eukaryotic 43S preinitiation complex"/>
    <property type="evidence" value="ECO:0007669"/>
    <property type="project" value="UniProtKB-UniRule"/>
</dbReference>